<accession>A0A1B1AJR5</accession>
<dbReference type="InterPro" id="IPR036388">
    <property type="entry name" value="WH-like_DNA-bd_sf"/>
</dbReference>
<keyword evidence="1" id="KW-0805">Transcription regulation</keyword>
<dbReference type="KEGG" id="cbot:ATE48_12980"/>
<dbReference type="InterPro" id="IPR012318">
    <property type="entry name" value="HTH_CRP"/>
</dbReference>
<evidence type="ECO:0000256" key="1">
    <source>
        <dbReference type="ARBA" id="ARBA00023015"/>
    </source>
</evidence>
<dbReference type="Pfam" id="PF13545">
    <property type="entry name" value="HTH_Crp_2"/>
    <property type="match status" value="1"/>
</dbReference>
<dbReference type="InterPro" id="IPR000595">
    <property type="entry name" value="cNMP-bd_dom"/>
</dbReference>
<name>A0A1B1AJR5_9PROT</name>
<evidence type="ECO:0000313" key="6">
    <source>
        <dbReference type="EMBL" id="ANP46760.1"/>
    </source>
</evidence>
<dbReference type="AlphaFoldDB" id="A0A1B1AJR5"/>
<dbReference type="InterPro" id="IPR014710">
    <property type="entry name" value="RmlC-like_jellyroll"/>
</dbReference>
<dbReference type="Gene3D" id="2.60.120.10">
    <property type="entry name" value="Jelly Rolls"/>
    <property type="match status" value="1"/>
</dbReference>
<dbReference type="InterPro" id="IPR050397">
    <property type="entry name" value="Env_Response_Regulators"/>
</dbReference>
<dbReference type="InterPro" id="IPR036390">
    <property type="entry name" value="WH_DNA-bd_sf"/>
</dbReference>
<dbReference type="GO" id="GO:0003677">
    <property type="term" value="F:DNA binding"/>
    <property type="evidence" value="ECO:0007669"/>
    <property type="project" value="UniProtKB-KW"/>
</dbReference>
<dbReference type="PROSITE" id="PS50042">
    <property type="entry name" value="CNMP_BINDING_3"/>
    <property type="match status" value="1"/>
</dbReference>
<dbReference type="PROSITE" id="PS51063">
    <property type="entry name" value="HTH_CRP_2"/>
    <property type="match status" value="1"/>
</dbReference>
<dbReference type="InParanoid" id="A0A1B1AJR5"/>
<evidence type="ECO:0008006" key="8">
    <source>
        <dbReference type="Google" id="ProtNLM"/>
    </source>
</evidence>
<evidence type="ECO:0000259" key="4">
    <source>
        <dbReference type="PROSITE" id="PS50042"/>
    </source>
</evidence>
<keyword evidence="7" id="KW-1185">Reference proteome</keyword>
<dbReference type="Pfam" id="PF00027">
    <property type="entry name" value="cNMP_binding"/>
    <property type="match status" value="1"/>
</dbReference>
<dbReference type="CDD" id="cd00092">
    <property type="entry name" value="HTH_CRP"/>
    <property type="match status" value="1"/>
</dbReference>
<evidence type="ECO:0000259" key="5">
    <source>
        <dbReference type="PROSITE" id="PS51063"/>
    </source>
</evidence>
<protein>
    <recommendedName>
        <fullName evidence="8">Crp/Fnr family transcriptional regulator</fullName>
    </recommendedName>
</protein>
<sequence>MQVATLSTEITSQCKGCAFAETGECPAGKSFPGGPLRRVARKRFEPGEEIYKDNETPNTVAIVRSGWAMQSVPMKGGGRQILTFLVTGDVFDQDAVMLTQTPTMFASSALTPTEVCFFSIDEYRARLQGDIRSRRYAKRHIRRHQALMAKHMIDIGRRRAPGRLAGFLLELRQRLSERGLMREEAMPFPFTQEDIADALGLTHAHVNRTLKDLRQTGVIEYSPGSLRILDVAALAALAPGAIPIA</sequence>
<evidence type="ECO:0000313" key="7">
    <source>
        <dbReference type="Proteomes" id="UP000092498"/>
    </source>
</evidence>
<feature type="domain" description="Cyclic nucleotide-binding" evidence="4">
    <location>
        <begin position="42"/>
        <end position="121"/>
    </location>
</feature>
<dbReference type="GO" id="GO:0005829">
    <property type="term" value="C:cytosol"/>
    <property type="evidence" value="ECO:0007669"/>
    <property type="project" value="TreeGrafter"/>
</dbReference>
<dbReference type="SMART" id="SM00419">
    <property type="entry name" value="HTH_CRP"/>
    <property type="match status" value="1"/>
</dbReference>
<dbReference type="SUPFAM" id="SSF46785">
    <property type="entry name" value="Winged helix' DNA-binding domain"/>
    <property type="match status" value="1"/>
</dbReference>
<keyword evidence="3" id="KW-0804">Transcription</keyword>
<dbReference type="InterPro" id="IPR018490">
    <property type="entry name" value="cNMP-bd_dom_sf"/>
</dbReference>
<evidence type="ECO:0000256" key="2">
    <source>
        <dbReference type="ARBA" id="ARBA00023125"/>
    </source>
</evidence>
<dbReference type="CDD" id="cd00038">
    <property type="entry name" value="CAP_ED"/>
    <property type="match status" value="1"/>
</dbReference>
<keyword evidence="2" id="KW-0238">DNA-binding</keyword>
<dbReference type="STRING" id="1759059.ATE48_12980"/>
<gene>
    <name evidence="6" type="ORF">ATE48_12980</name>
</gene>
<reference evidence="6 7" key="1">
    <citation type="submission" date="2015-11" db="EMBL/GenBank/DDBJ databases">
        <title>Whole-Genome Sequence of Candidatus Oderbacter manganicum from the National Park Lower Oder Valley, Germany.</title>
        <authorList>
            <person name="Braun B."/>
            <person name="Liere K."/>
            <person name="Szewzyk U."/>
        </authorList>
    </citation>
    <scope>NUCLEOTIDE SEQUENCE [LARGE SCALE GENOMIC DNA]</scope>
    <source>
        <strain evidence="6 7">OTSz_A_272</strain>
    </source>
</reference>
<dbReference type="SUPFAM" id="SSF51206">
    <property type="entry name" value="cAMP-binding domain-like"/>
    <property type="match status" value="1"/>
</dbReference>
<dbReference type="Gene3D" id="1.10.10.10">
    <property type="entry name" value="Winged helix-like DNA-binding domain superfamily/Winged helix DNA-binding domain"/>
    <property type="match status" value="1"/>
</dbReference>
<proteinExistence type="predicted"/>
<dbReference type="OrthoDB" id="7584044at2"/>
<feature type="domain" description="HTH crp-type" evidence="5">
    <location>
        <begin position="158"/>
        <end position="232"/>
    </location>
</feature>
<dbReference type="GO" id="GO:0003700">
    <property type="term" value="F:DNA-binding transcription factor activity"/>
    <property type="evidence" value="ECO:0007669"/>
    <property type="project" value="TreeGrafter"/>
</dbReference>
<dbReference type="PANTHER" id="PTHR24567:SF68">
    <property type="entry name" value="DNA-BINDING TRANSCRIPTIONAL DUAL REGULATOR CRP"/>
    <property type="match status" value="1"/>
</dbReference>
<organism evidence="6 7">
    <name type="scientific">Candidatus Viadribacter manganicus</name>
    <dbReference type="NCBI Taxonomy" id="1759059"/>
    <lineage>
        <taxon>Bacteria</taxon>
        <taxon>Pseudomonadati</taxon>
        <taxon>Pseudomonadota</taxon>
        <taxon>Alphaproteobacteria</taxon>
        <taxon>Hyphomonadales</taxon>
        <taxon>Hyphomonadaceae</taxon>
        <taxon>Candidatus Viadribacter</taxon>
    </lineage>
</organism>
<dbReference type="Proteomes" id="UP000092498">
    <property type="component" value="Chromosome"/>
</dbReference>
<dbReference type="EMBL" id="CP013244">
    <property type="protein sequence ID" value="ANP46760.1"/>
    <property type="molecule type" value="Genomic_DNA"/>
</dbReference>
<dbReference type="PANTHER" id="PTHR24567">
    <property type="entry name" value="CRP FAMILY TRANSCRIPTIONAL REGULATORY PROTEIN"/>
    <property type="match status" value="1"/>
</dbReference>
<evidence type="ECO:0000256" key="3">
    <source>
        <dbReference type="ARBA" id="ARBA00023163"/>
    </source>
</evidence>